<dbReference type="PANTHER" id="PTHR43861:SF3">
    <property type="entry name" value="PUTATIVE (AFU_ORTHOLOGUE AFUA_2G14390)-RELATED"/>
    <property type="match status" value="1"/>
</dbReference>
<sequence>MTNHWHSSEKFNRQAEGWDDNPRRLAIAEAVFKALAEAVQFTERTEALEFGCGTGLVTMQVAPRVRKVTAIDTSHRMLGVLEGKIMATGTKNIDSRCLDLTVPEEMRRLPKGHFNVIYASMTLHHIDDTSSFLQELSELLAPGGTLAMADLDLEDGFFHDDADEKVHPGFERPALAAMLLAAGLQNPTFRTAATIEKKNRTGREASYPIFLATATKPEASKEQPESAAE</sequence>
<evidence type="ECO:0000256" key="2">
    <source>
        <dbReference type="SAM" id="MobiDB-lite"/>
    </source>
</evidence>
<dbReference type="InterPro" id="IPR029063">
    <property type="entry name" value="SAM-dependent_MTases_sf"/>
</dbReference>
<feature type="region of interest" description="Disordered" evidence="2">
    <location>
        <begin position="206"/>
        <end position="229"/>
    </location>
</feature>
<organism evidence="4 5">
    <name type="scientific">Pelodictyon luteolum</name>
    <dbReference type="NCBI Taxonomy" id="1100"/>
    <lineage>
        <taxon>Bacteria</taxon>
        <taxon>Pseudomonadati</taxon>
        <taxon>Chlorobiota</taxon>
        <taxon>Chlorobiia</taxon>
        <taxon>Chlorobiales</taxon>
        <taxon>Chlorobiaceae</taxon>
        <taxon>Chlorobium/Pelodictyon group</taxon>
        <taxon>Pelodictyon</taxon>
    </lineage>
</organism>
<feature type="domain" description="Methyltransferase type 11" evidence="3">
    <location>
        <begin position="48"/>
        <end position="147"/>
    </location>
</feature>
<dbReference type="GO" id="GO:0008757">
    <property type="term" value="F:S-adenosylmethionine-dependent methyltransferase activity"/>
    <property type="evidence" value="ECO:0007669"/>
    <property type="project" value="InterPro"/>
</dbReference>
<evidence type="ECO:0000256" key="1">
    <source>
        <dbReference type="ARBA" id="ARBA00022679"/>
    </source>
</evidence>
<dbReference type="InterPro" id="IPR013216">
    <property type="entry name" value="Methyltransf_11"/>
</dbReference>
<dbReference type="Pfam" id="PF08241">
    <property type="entry name" value="Methyltransf_11"/>
    <property type="match status" value="1"/>
</dbReference>
<dbReference type="Proteomes" id="UP000076481">
    <property type="component" value="Unassembled WGS sequence"/>
</dbReference>
<dbReference type="RefSeq" id="WP_303681069.1">
    <property type="nucleotide sequence ID" value="NZ_LVWG01000018.1"/>
</dbReference>
<dbReference type="CDD" id="cd02440">
    <property type="entry name" value="AdoMet_MTases"/>
    <property type="match status" value="1"/>
</dbReference>
<name>A0A165M3Q7_PELLU</name>
<evidence type="ECO:0000259" key="3">
    <source>
        <dbReference type="Pfam" id="PF08241"/>
    </source>
</evidence>
<dbReference type="EMBL" id="LVWG01000018">
    <property type="protein sequence ID" value="KZK74774.1"/>
    <property type="molecule type" value="Genomic_DNA"/>
</dbReference>
<dbReference type="GO" id="GO:0032259">
    <property type="term" value="P:methylation"/>
    <property type="evidence" value="ECO:0007669"/>
    <property type="project" value="UniProtKB-KW"/>
</dbReference>
<accession>A0A165M3Q7</accession>
<feature type="compositionally biased region" description="Basic and acidic residues" evidence="2">
    <location>
        <begin position="218"/>
        <end position="229"/>
    </location>
</feature>
<evidence type="ECO:0000313" key="4">
    <source>
        <dbReference type="EMBL" id="KZK74774.1"/>
    </source>
</evidence>
<comment type="caution">
    <text evidence="4">The sequence shown here is derived from an EMBL/GenBank/DDBJ whole genome shotgun (WGS) entry which is preliminary data.</text>
</comment>
<proteinExistence type="predicted"/>
<protein>
    <submittedName>
        <fullName evidence="4">Methyltransferase type 11</fullName>
    </submittedName>
</protein>
<keyword evidence="1 4" id="KW-0808">Transferase</keyword>
<dbReference type="AlphaFoldDB" id="A0A165M3Q7"/>
<dbReference type="Gene3D" id="3.40.50.150">
    <property type="entry name" value="Vaccinia Virus protein VP39"/>
    <property type="match status" value="1"/>
</dbReference>
<dbReference type="PANTHER" id="PTHR43861">
    <property type="entry name" value="TRANS-ACONITATE 2-METHYLTRANSFERASE-RELATED"/>
    <property type="match status" value="1"/>
</dbReference>
<reference evidence="4 5" key="1">
    <citation type="submission" date="2016-03" db="EMBL/GenBank/DDBJ databases">
        <title>Speciation and ecological success in dimly lit waters: horizontal gene transfer in a green sulfur bacteria bloom unveiled by metagenomic assembly.</title>
        <authorList>
            <person name="Llorens-Mares T."/>
            <person name="Liu Z."/>
            <person name="Allen L.Z."/>
            <person name="Rusch D.B."/>
            <person name="Craig M.T."/>
            <person name="Dupont C.L."/>
            <person name="Bryant D.A."/>
            <person name="Casamayor E.O."/>
        </authorList>
    </citation>
    <scope>NUCLEOTIDE SEQUENCE [LARGE SCALE GENOMIC DNA]</scope>
    <source>
        <strain evidence="4">CIII</strain>
    </source>
</reference>
<dbReference type="SUPFAM" id="SSF53335">
    <property type="entry name" value="S-adenosyl-L-methionine-dependent methyltransferases"/>
    <property type="match status" value="1"/>
</dbReference>
<evidence type="ECO:0000313" key="5">
    <source>
        <dbReference type="Proteomes" id="UP000076481"/>
    </source>
</evidence>
<keyword evidence="4" id="KW-0489">Methyltransferase</keyword>
<gene>
    <name evidence="4" type="ORF">A3K90_06020</name>
</gene>